<name>A0A382APZ6_9ZZZZ</name>
<dbReference type="AlphaFoldDB" id="A0A382APZ6"/>
<proteinExistence type="predicted"/>
<evidence type="ECO:0000313" key="1">
    <source>
        <dbReference type="EMBL" id="SVB03548.1"/>
    </source>
</evidence>
<accession>A0A382APZ6</accession>
<feature type="non-terminal residue" evidence="1">
    <location>
        <position position="45"/>
    </location>
</feature>
<protein>
    <submittedName>
        <fullName evidence="1">Uncharacterized protein</fullName>
    </submittedName>
</protein>
<dbReference type="EMBL" id="UINC01026314">
    <property type="protein sequence ID" value="SVB03548.1"/>
    <property type="molecule type" value="Genomic_DNA"/>
</dbReference>
<organism evidence="1">
    <name type="scientific">marine metagenome</name>
    <dbReference type="NCBI Taxonomy" id="408172"/>
    <lineage>
        <taxon>unclassified sequences</taxon>
        <taxon>metagenomes</taxon>
        <taxon>ecological metagenomes</taxon>
    </lineage>
</organism>
<reference evidence="1" key="1">
    <citation type="submission" date="2018-05" db="EMBL/GenBank/DDBJ databases">
        <authorList>
            <person name="Lanie J.A."/>
            <person name="Ng W.-L."/>
            <person name="Kazmierczak K.M."/>
            <person name="Andrzejewski T.M."/>
            <person name="Davidsen T.M."/>
            <person name="Wayne K.J."/>
            <person name="Tettelin H."/>
            <person name="Glass J.I."/>
            <person name="Rusch D."/>
            <person name="Podicherti R."/>
            <person name="Tsui H.-C.T."/>
            <person name="Winkler M.E."/>
        </authorList>
    </citation>
    <scope>NUCLEOTIDE SEQUENCE</scope>
</reference>
<gene>
    <name evidence="1" type="ORF">METZ01_LOCUS156402</name>
</gene>
<sequence>MALMFMPASVQRTAVLLIMLMMAPIAAADPPPGQPDVVNDICSTW</sequence>